<reference evidence="1" key="1">
    <citation type="journal article" date="2015" name="Nature">
        <title>Complex archaea that bridge the gap between prokaryotes and eukaryotes.</title>
        <authorList>
            <person name="Spang A."/>
            <person name="Saw J.H."/>
            <person name="Jorgensen S.L."/>
            <person name="Zaremba-Niedzwiedzka K."/>
            <person name="Martijn J."/>
            <person name="Lind A.E."/>
            <person name="van Eijk R."/>
            <person name="Schleper C."/>
            <person name="Guy L."/>
            <person name="Ettema T.J."/>
        </authorList>
    </citation>
    <scope>NUCLEOTIDE SEQUENCE</scope>
</reference>
<protein>
    <submittedName>
        <fullName evidence="1">Uncharacterized protein</fullName>
    </submittedName>
</protein>
<proteinExistence type="predicted"/>
<accession>A0A0F8VW52</accession>
<dbReference type="AlphaFoldDB" id="A0A0F8VW52"/>
<comment type="caution">
    <text evidence="1">The sequence shown here is derived from an EMBL/GenBank/DDBJ whole genome shotgun (WGS) entry which is preliminary data.</text>
</comment>
<organism evidence="1">
    <name type="scientific">marine sediment metagenome</name>
    <dbReference type="NCBI Taxonomy" id="412755"/>
    <lineage>
        <taxon>unclassified sequences</taxon>
        <taxon>metagenomes</taxon>
        <taxon>ecological metagenomes</taxon>
    </lineage>
</organism>
<evidence type="ECO:0000313" key="1">
    <source>
        <dbReference type="EMBL" id="KKK48542.1"/>
    </source>
</evidence>
<dbReference type="EMBL" id="LAZR01069012">
    <property type="protein sequence ID" value="KKK48542.1"/>
    <property type="molecule type" value="Genomic_DNA"/>
</dbReference>
<name>A0A0F8VW52_9ZZZZ</name>
<sequence>MGVMLSIRKRYWKFEEGLIKWCRVRFKSPRKELKLETFGARRGWEADPKKYKVIRKMTWGDCFRRLLERVLEPSNKRWCKRLKLPEDKIPTEREWEEHHVRYAEWQKIVKGE</sequence>
<gene>
    <name evidence="1" type="ORF">LCGC14_3144080</name>
</gene>